<evidence type="ECO:0000259" key="4">
    <source>
        <dbReference type="Pfam" id="PF00155"/>
    </source>
</evidence>
<dbReference type="PANTHER" id="PTHR13693:SF100">
    <property type="entry name" value="8-AMINO-7-OXONONANOATE SYNTHASE"/>
    <property type="match status" value="1"/>
</dbReference>
<keyword evidence="2" id="KW-0808">Transferase</keyword>
<dbReference type="Gene3D" id="3.90.1150.10">
    <property type="entry name" value="Aspartate Aminotransferase, domain 1"/>
    <property type="match status" value="1"/>
</dbReference>
<dbReference type="EMBL" id="CAFBMH010000017">
    <property type="protein sequence ID" value="CAB4898443.1"/>
    <property type="molecule type" value="Genomic_DNA"/>
</dbReference>
<dbReference type="AlphaFoldDB" id="A0A6J7G367"/>
<evidence type="ECO:0000256" key="3">
    <source>
        <dbReference type="ARBA" id="ARBA00022898"/>
    </source>
</evidence>
<feature type="domain" description="Aminotransferase class I/classII large" evidence="4">
    <location>
        <begin position="49"/>
        <end position="372"/>
    </location>
</feature>
<organism evidence="6">
    <name type="scientific">freshwater metagenome</name>
    <dbReference type="NCBI Taxonomy" id="449393"/>
    <lineage>
        <taxon>unclassified sequences</taxon>
        <taxon>metagenomes</taxon>
        <taxon>ecological metagenomes</taxon>
    </lineage>
</organism>
<sequence length="379" mass="39632">MSDPSWTAWVAGQLEQVRQAGQWRVTRAFDAAGPAGHLTTPGGTSEGFDVVSFASNDYLGLSMHPAVISAAHEAIDRWGTGSTASRLIVGTRPCHEELECELAEWKHAPRALVFSSGYAANVGVLASLGGPDVTVFSDELNHASIIDGCRLGRSKVVVYRHNDIEQLDALLTATPGRKLVVTDVVFSMDGDVVLLDTLASSCVRHGALLVLDEAHAVLGPEVPALDGLEVVRIGTLSKTLGSLGGWVVASSSIIDLLVNRARSFIFTTALTPADASAGLAAIRVVRSPDGARLVARLRDTIDRVRNGHPSPIIPVVLGDEGAALRAADALLARGVFVPAIRPPTVPAGTSRLRIALSAAHTDAMVSQLLDALAAQGLAP</sequence>
<dbReference type="GO" id="GO:0030170">
    <property type="term" value="F:pyridoxal phosphate binding"/>
    <property type="evidence" value="ECO:0007669"/>
    <property type="project" value="InterPro"/>
</dbReference>
<protein>
    <submittedName>
        <fullName evidence="6">Unannotated protein</fullName>
    </submittedName>
</protein>
<dbReference type="SUPFAM" id="SSF53383">
    <property type="entry name" value="PLP-dependent transferases"/>
    <property type="match status" value="1"/>
</dbReference>
<dbReference type="InterPro" id="IPR015424">
    <property type="entry name" value="PyrdxlP-dep_Trfase"/>
</dbReference>
<evidence type="ECO:0000256" key="2">
    <source>
        <dbReference type="ARBA" id="ARBA00022679"/>
    </source>
</evidence>
<name>A0A6J7G367_9ZZZZ</name>
<dbReference type="EMBL" id="CAFABA010000010">
    <property type="protein sequence ID" value="CAB4816833.1"/>
    <property type="molecule type" value="Genomic_DNA"/>
</dbReference>
<dbReference type="Pfam" id="PF00155">
    <property type="entry name" value="Aminotran_1_2"/>
    <property type="match status" value="1"/>
</dbReference>
<dbReference type="Gene3D" id="3.40.640.10">
    <property type="entry name" value="Type I PLP-dependent aspartate aminotransferase-like (Major domain)"/>
    <property type="match status" value="1"/>
</dbReference>
<dbReference type="InterPro" id="IPR004839">
    <property type="entry name" value="Aminotransferase_I/II_large"/>
</dbReference>
<proteinExistence type="predicted"/>
<evidence type="ECO:0000313" key="6">
    <source>
        <dbReference type="EMBL" id="CAB4898443.1"/>
    </source>
</evidence>
<keyword evidence="3" id="KW-0663">Pyridoxal phosphate</keyword>
<comment type="cofactor">
    <cofactor evidence="1">
        <name>pyridoxal 5'-phosphate</name>
        <dbReference type="ChEBI" id="CHEBI:597326"/>
    </cofactor>
</comment>
<dbReference type="InterPro" id="IPR015421">
    <property type="entry name" value="PyrdxlP-dep_Trfase_major"/>
</dbReference>
<evidence type="ECO:0000313" key="5">
    <source>
        <dbReference type="EMBL" id="CAB4816833.1"/>
    </source>
</evidence>
<evidence type="ECO:0000256" key="1">
    <source>
        <dbReference type="ARBA" id="ARBA00001933"/>
    </source>
</evidence>
<dbReference type="GO" id="GO:0009102">
    <property type="term" value="P:biotin biosynthetic process"/>
    <property type="evidence" value="ECO:0007669"/>
    <property type="project" value="TreeGrafter"/>
</dbReference>
<dbReference type="InterPro" id="IPR015422">
    <property type="entry name" value="PyrdxlP-dep_Trfase_small"/>
</dbReference>
<reference evidence="6" key="1">
    <citation type="submission" date="2020-05" db="EMBL/GenBank/DDBJ databases">
        <authorList>
            <person name="Chiriac C."/>
            <person name="Salcher M."/>
            <person name="Ghai R."/>
            <person name="Kavagutti S V."/>
        </authorList>
    </citation>
    <scope>NUCLEOTIDE SEQUENCE</scope>
</reference>
<dbReference type="PANTHER" id="PTHR13693">
    <property type="entry name" value="CLASS II AMINOTRANSFERASE/8-AMINO-7-OXONONANOATE SYNTHASE"/>
    <property type="match status" value="1"/>
</dbReference>
<accession>A0A6J7G367</accession>
<dbReference type="GO" id="GO:0008710">
    <property type="term" value="F:8-amino-7-oxononanoate synthase activity"/>
    <property type="evidence" value="ECO:0007669"/>
    <property type="project" value="TreeGrafter"/>
</dbReference>
<dbReference type="InterPro" id="IPR050087">
    <property type="entry name" value="AON_synthase_class-II"/>
</dbReference>
<gene>
    <name evidence="5" type="ORF">UFOPK3139_00421</name>
    <name evidence="6" type="ORF">UFOPK3543_00718</name>
</gene>